<feature type="domain" description="HTH rpiR-type" evidence="1">
    <location>
        <begin position="7"/>
        <end position="83"/>
    </location>
</feature>
<dbReference type="InterPro" id="IPR047640">
    <property type="entry name" value="RpiR-like"/>
</dbReference>
<dbReference type="Pfam" id="PF01418">
    <property type="entry name" value="HTH_6"/>
    <property type="match status" value="1"/>
</dbReference>
<evidence type="ECO:0000313" key="3">
    <source>
        <dbReference type="Proteomes" id="UP001229355"/>
    </source>
</evidence>
<reference evidence="2 3" key="1">
    <citation type="submission" date="2023-03" db="EMBL/GenBank/DDBJ databases">
        <authorList>
            <person name="Kaur S."/>
            <person name="Espinosa-Saiz D."/>
            <person name="Velazquez E."/>
            <person name="Menendez E."/>
            <person name="diCenzo G.C."/>
        </authorList>
    </citation>
    <scope>NUCLEOTIDE SEQUENCE [LARGE SCALE GENOMIC DNA]</scope>
    <source>
        <strain evidence="2 3">LMG 24692</strain>
    </source>
</reference>
<dbReference type="EMBL" id="CP120373">
    <property type="protein sequence ID" value="WEX86693.1"/>
    <property type="molecule type" value="Genomic_DNA"/>
</dbReference>
<dbReference type="Proteomes" id="UP001229355">
    <property type="component" value="Chromosome 1"/>
</dbReference>
<dbReference type="RefSeq" id="WP_280658760.1">
    <property type="nucleotide sequence ID" value="NZ_CP120373.1"/>
</dbReference>
<evidence type="ECO:0000313" key="2">
    <source>
        <dbReference type="EMBL" id="WEX86693.1"/>
    </source>
</evidence>
<sequence>MPPKSLLELNLLIASRKIILPPRLERVLRGTLANPDIVAFGTARSVAAACSVSSTTVVRLACLLGFRSFRELRELFRQHLRDQRPPRGVSLHVFVPESDTI</sequence>
<name>A0ABY8D9S5_9HYPH</name>
<dbReference type="InterPro" id="IPR036388">
    <property type="entry name" value="WH-like_DNA-bd_sf"/>
</dbReference>
<gene>
    <name evidence="2" type="ORF">PZN02_003009</name>
</gene>
<dbReference type="PROSITE" id="PS51071">
    <property type="entry name" value="HTH_RPIR"/>
    <property type="match status" value="1"/>
</dbReference>
<dbReference type="SUPFAM" id="SSF46689">
    <property type="entry name" value="Homeodomain-like"/>
    <property type="match status" value="1"/>
</dbReference>
<dbReference type="Gene3D" id="1.10.10.10">
    <property type="entry name" value="Winged helix-like DNA-binding domain superfamily/Winged helix DNA-binding domain"/>
    <property type="match status" value="1"/>
</dbReference>
<keyword evidence="3" id="KW-1185">Reference proteome</keyword>
<dbReference type="PANTHER" id="PTHR30514">
    <property type="entry name" value="GLUCOKINASE"/>
    <property type="match status" value="1"/>
</dbReference>
<organism evidence="2 3">
    <name type="scientific">Sinorhizobium garamanticum</name>
    <dbReference type="NCBI Taxonomy" id="680247"/>
    <lineage>
        <taxon>Bacteria</taxon>
        <taxon>Pseudomonadati</taxon>
        <taxon>Pseudomonadota</taxon>
        <taxon>Alphaproteobacteria</taxon>
        <taxon>Hyphomicrobiales</taxon>
        <taxon>Rhizobiaceae</taxon>
        <taxon>Sinorhizobium/Ensifer group</taxon>
        <taxon>Sinorhizobium</taxon>
    </lineage>
</organism>
<dbReference type="InterPro" id="IPR009057">
    <property type="entry name" value="Homeodomain-like_sf"/>
</dbReference>
<dbReference type="InterPro" id="IPR000281">
    <property type="entry name" value="HTH_RpiR"/>
</dbReference>
<dbReference type="PANTHER" id="PTHR30514:SF18">
    <property type="entry name" value="RPIR-FAMILY TRANSCRIPTIONAL REGULATOR"/>
    <property type="match status" value="1"/>
</dbReference>
<proteinExistence type="predicted"/>
<accession>A0ABY8D9S5</accession>
<protein>
    <submittedName>
        <fullName evidence="2">Transcriptional regulator</fullName>
    </submittedName>
</protein>
<evidence type="ECO:0000259" key="1">
    <source>
        <dbReference type="PROSITE" id="PS51071"/>
    </source>
</evidence>